<reference evidence="2 3" key="1">
    <citation type="submission" date="2023-07" db="EMBL/GenBank/DDBJ databases">
        <title>Protaetiibacter sp. nov WY-16 isolated from soil.</title>
        <authorList>
            <person name="Liu B."/>
            <person name="Wan Y."/>
        </authorList>
    </citation>
    <scope>NUCLEOTIDE SEQUENCE [LARGE SCALE GENOMIC DNA]</scope>
    <source>
        <strain evidence="2 3">WY-16</strain>
    </source>
</reference>
<dbReference type="RefSeq" id="WP_305002312.1">
    <property type="nucleotide sequence ID" value="NZ_JAUQUB010000001.1"/>
</dbReference>
<evidence type="ECO:0000313" key="3">
    <source>
        <dbReference type="Proteomes" id="UP001241072"/>
    </source>
</evidence>
<proteinExistence type="predicted"/>
<sequence length="351" mass="38718">MTTETALLTRDDLPETFADVDSLDEFMSRPTPETVRDLAELEGDVIILGVAGKMGMGLARMIKRAAPGKRVIGVARFSDEGSAEWLNRFGVETIRADLLDREAVQALPKVPNVIYMAGLKFDFRGREDFLWAMNTLVPAHVADAYRDSRIVALSTIHVYPWSDPRRGGVTEDEPPLARPGEYANSVVGRERTFQYFSGLHGTPGRIVRFVYAIDMRYGVLQEIATWVRDGVPIPLATGNVNIQWQGDAINHFARLLLHCETPSTPINIGGPECVSVRHVAIEFGKLLGVEPVFEGEESDHALFVNCDAAAELLGNPTVPVATMIRWVADWVAAGKPLYGKPSKFQVRTGIF</sequence>
<evidence type="ECO:0000259" key="1">
    <source>
        <dbReference type="Pfam" id="PF01370"/>
    </source>
</evidence>
<gene>
    <name evidence="2" type="ORF">Q5716_06725</name>
</gene>
<dbReference type="Gene3D" id="3.40.50.720">
    <property type="entry name" value="NAD(P)-binding Rossmann-like Domain"/>
    <property type="match status" value="1"/>
</dbReference>
<accession>A0ABT9BRD3</accession>
<comment type="caution">
    <text evidence="2">The sequence shown here is derived from an EMBL/GenBank/DDBJ whole genome shotgun (WGS) entry which is preliminary data.</text>
</comment>
<feature type="domain" description="NAD-dependent epimerase/dehydratase" evidence="1">
    <location>
        <begin position="45"/>
        <end position="209"/>
    </location>
</feature>
<name>A0ABT9BRD3_9MICO</name>
<organism evidence="2 3">
    <name type="scientific">Antiquaquibacter soli</name>
    <dbReference type="NCBI Taxonomy" id="3064523"/>
    <lineage>
        <taxon>Bacteria</taxon>
        <taxon>Bacillati</taxon>
        <taxon>Actinomycetota</taxon>
        <taxon>Actinomycetes</taxon>
        <taxon>Micrococcales</taxon>
        <taxon>Microbacteriaceae</taxon>
        <taxon>Antiquaquibacter</taxon>
    </lineage>
</organism>
<evidence type="ECO:0000313" key="2">
    <source>
        <dbReference type="EMBL" id="MDO7881920.1"/>
    </source>
</evidence>
<dbReference type="EMBL" id="JAUQUB010000001">
    <property type="protein sequence ID" value="MDO7881920.1"/>
    <property type="molecule type" value="Genomic_DNA"/>
</dbReference>
<dbReference type="InterPro" id="IPR001509">
    <property type="entry name" value="Epimerase_deHydtase"/>
</dbReference>
<protein>
    <submittedName>
        <fullName evidence="2">NAD(P)-dependent oxidoreductase</fullName>
    </submittedName>
</protein>
<dbReference type="SUPFAM" id="SSF51735">
    <property type="entry name" value="NAD(P)-binding Rossmann-fold domains"/>
    <property type="match status" value="1"/>
</dbReference>
<dbReference type="Proteomes" id="UP001241072">
    <property type="component" value="Unassembled WGS sequence"/>
</dbReference>
<keyword evidence="3" id="KW-1185">Reference proteome</keyword>
<dbReference type="InterPro" id="IPR036291">
    <property type="entry name" value="NAD(P)-bd_dom_sf"/>
</dbReference>
<dbReference type="Pfam" id="PF01370">
    <property type="entry name" value="Epimerase"/>
    <property type="match status" value="1"/>
</dbReference>